<dbReference type="EMBL" id="OW240916">
    <property type="protein sequence ID" value="CAH2291730.1"/>
    <property type="molecule type" value="Genomic_DNA"/>
</dbReference>
<dbReference type="Gene3D" id="3.15.20.10">
    <property type="entry name" value="Bactericidal permeability-increasing protein, domain 2"/>
    <property type="match status" value="1"/>
</dbReference>
<name>A0AAD1S7R1_PELCU</name>
<dbReference type="InterPro" id="IPR001124">
    <property type="entry name" value="Lipid-bd_serum_glycop_C"/>
</dbReference>
<dbReference type="InterPro" id="IPR017942">
    <property type="entry name" value="Lipid-bd_serum_glycop_N"/>
</dbReference>
<dbReference type="SUPFAM" id="SSF55394">
    <property type="entry name" value="Bactericidal permeability-increasing protein, BPI"/>
    <property type="match status" value="2"/>
</dbReference>
<keyword evidence="5" id="KW-1185">Reference proteome</keyword>
<evidence type="ECO:0000313" key="4">
    <source>
        <dbReference type="EMBL" id="CAH2291730.1"/>
    </source>
</evidence>
<evidence type="ECO:0000313" key="5">
    <source>
        <dbReference type="Proteomes" id="UP001295444"/>
    </source>
</evidence>
<dbReference type="Proteomes" id="UP001295444">
    <property type="component" value="Chromosome 05"/>
</dbReference>
<dbReference type="PANTHER" id="PTHR46019">
    <property type="entry name" value="BPI FOLD-CONTAINING FAMILY B MEMBER 4-RELATED"/>
    <property type="match status" value="1"/>
</dbReference>
<dbReference type="SMART" id="SM00329">
    <property type="entry name" value="BPI2"/>
    <property type="match status" value="1"/>
</dbReference>
<feature type="signal peptide" evidence="1">
    <location>
        <begin position="1"/>
        <end position="34"/>
    </location>
</feature>
<keyword evidence="1" id="KW-0732">Signal</keyword>
<dbReference type="Pfam" id="PF02886">
    <property type="entry name" value="LBP_BPI_CETP_C"/>
    <property type="match status" value="1"/>
</dbReference>
<dbReference type="Pfam" id="PF01273">
    <property type="entry name" value="LBP_BPI_CETP"/>
    <property type="match status" value="1"/>
</dbReference>
<proteinExistence type="predicted"/>
<dbReference type="AlphaFoldDB" id="A0AAD1S7R1"/>
<dbReference type="PANTHER" id="PTHR46019:SF4">
    <property type="entry name" value="BPI FOLD-CONTAINING FAMILY B MEMBER 4"/>
    <property type="match status" value="1"/>
</dbReference>
<feature type="chain" id="PRO_5042055049" evidence="1">
    <location>
        <begin position="35"/>
        <end position="495"/>
    </location>
</feature>
<accession>A0AAD1S7R1</accession>
<feature type="domain" description="Lipid-binding serum glycoprotein C-terminal" evidence="3">
    <location>
        <begin position="293"/>
        <end position="495"/>
    </location>
</feature>
<dbReference type="InterPro" id="IPR051660">
    <property type="entry name" value="BPI_fold-BPI/LBP"/>
</dbReference>
<evidence type="ECO:0000256" key="1">
    <source>
        <dbReference type="SAM" id="SignalP"/>
    </source>
</evidence>
<dbReference type="InterPro" id="IPR017943">
    <property type="entry name" value="Bactericidal_perm-incr_a/b_dom"/>
</dbReference>
<sequence>MDDGQVRGPKMFRLWRVCFVSTLLIHSHFSGVAGTTGSNGAVLRMSRTALNKAVSGKMSGSSSQNNLQMPAGAGGGLLGSGGLLGGLLGGGGLLGILGNGGLLNTVQGLTGLRIIDLTLPQLSLRLLPGIGVHLNLYTKVAINGKSLLGFLDILVEVNITARTRLTQEASGVPRLVIEDCQALLGGINVRLLRGLLSGILDGLVSNLLRNILPGVLCPVVNVVLDLTNGLLLTANSLVPLGLLGSIQYTVSSLPIVTGQFIELDLNTVVSQLGGGLIDYPLGHSMMPISMPPMMEATEAQLGLSSNFLGCVLTALQKEGLMDLELSDGDIPGIPPLTTAVIGGAIPKVSSMFKETRPLTLKIRVPSAPTVKLQKNRGIVSLFVKTEINALNPNSKKTPICVLGVDVRLNAKFSVGGDKLMISLSVDSTQLSILSTSVGRFDVSVLGGLVGNIFSFAFLPAINTVVGQGIPLPKLMNINFNDANIDILDDLVVLSS</sequence>
<reference evidence="4" key="1">
    <citation type="submission" date="2022-03" db="EMBL/GenBank/DDBJ databases">
        <authorList>
            <person name="Alioto T."/>
            <person name="Alioto T."/>
            <person name="Gomez Garrido J."/>
        </authorList>
    </citation>
    <scope>NUCLEOTIDE SEQUENCE</scope>
</reference>
<evidence type="ECO:0000259" key="3">
    <source>
        <dbReference type="SMART" id="SM00329"/>
    </source>
</evidence>
<gene>
    <name evidence="4" type="ORF">PECUL_23A058906</name>
</gene>
<feature type="domain" description="Lipid-binding serum glycoprotein N-terminal" evidence="2">
    <location>
        <begin position="44"/>
        <end position="274"/>
    </location>
</feature>
<dbReference type="GO" id="GO:0008289">
    <property type="term" value="F:lipid binding"/>
    <property type="evidence" value="ECO:0007669"/>
    <property type="project" value="InterPro"/>
</dbReference>
<dbReference type="SMART" id="SM00328">
    <property type="entry name" value="BPI1"/>
    <property type="match status" value="1"/>
</dbReference>
<organism evidence="4 5">
    <name type="scientific">Pelobates cultripes</name>
    <name type="common">Western spadefoot toad</name>
    <dbReference type="NCBI Taxonomy" id="61616"/>
    <lineage>
        <taxon>Eukaryota</taxon>
        <taxon>Metazoa</taxon>
        <taxon>Chordata</taxon>
        <taxon>Craniata</taxon>
        <taxon>Vertebrata</taxon>
        <taxon>Euteleostomi</taxon>
        <taxon>Amphibia</taxon>
        <taxon>Batrachia</taxon>
        <taxon>Anura</taxon>
        <taxon>Pelobatoidea</taxon>
        <taxon>Pelobatidae</taxon>
        <taxon>Pelobates</taxon>
    </lineage>
</organism>
<dbReference type="Gene3D" id="3.15.10.10">
    <property type="entry name" value="Bactericidal permeability-increasing protein, domain 1"/>
    <property type="match status" value="1"/>
</dbReference>
<evidence type="ECO:0000259" key="2">
    <source>
        <dbReference type="SMART" id="SM00328"/>
    </source>
</evidence>
<protein>
    <submittedName>
        <fullName evidence="4">BPI fold-containing family B member 4</fullName>
    </submittedName>
</protein>